<protein>
    <recommendedName>
        <fullName evidence="4">Secreted protein</fullName>
    </recommendedName>
</protein>
<proteinExistence type="predicted"/>
<feature type="signal peptide" evidence="1">
    <location>
        <begin position="1"/>
        <end position="22"/>
    </location>
</feature>
<evidence type="ECO:0000256" key="1">
    <source>
        <dbReference type="SAM" id="SignalP"/>
    </source>
</evidence>
<comment type="caution">
    <text evidence="2">The sequence shown here is derived from an EMBL/GenBank/DDBJ whole genome shotgun (WGS) entry which is preliminary data.</text>
</comment>
<dbReference type="CDD" id="cd06233">
    <property type="entry name" value="M14-like"/>
    <property type="match status" value="1"/>
</dbReference>
<evidence type="ECO:0000313" key="2">
    <source>
        <dbReference type="EMBL" id="OQR86085.1"/>
    </source>
</evidence>
<dbReference type="InterPro" id="IPR021259">
    <property type="entry name" value="DUF2817"/>
</dbReference>
<dbReference type="Pfam" id="PF10994">
    <property type="entry name" value="DUF2817"/>
    <property type="match status" value="1"/>
</dbReference>
<organism evidence="2 3">
    <name type="scientific">Achlya hypogyna</name>
    <name type="common">Oomycete</name>
    <name type="synonym">Protoachlya hypogyna</name>
    <dbReference type="NCBI Taxonomy" id="1202772"/>
    <lineage>
        <taxon>Eukaryota</taxon>
        <taxon>Sar</taxon>
        <taxon>Stramenopiles</taxon>
        <taxon>Oomycota</taxon>
        <taxon>Saprolegniomycetes</taxon>
        <taxon>Saprolegniales</taxon>
        <taxon>Achlyaceae</taxon>
        <taxon>Achlya</taxon>
    </lineage>
</organism>
<evidence type="ECO:0008006" key="4">
    <source>
        <dbReference type="Google" id="ProtNLM"/>
    </source>
</evidence>
<dbReference type="Proteomes" id="UP000243579">
    <property type="component" value="Unassembled WGS sequence"/>
</dbReference>
<accession>A0A1V9YK52</accession>
<sequence>MSVRRWSAPALVVAIVASYCSMQAPVPASSVDAYFSESYYEARALFRASAAEANATLHALLLPNSELTIDVAVLQGADPTALLVHLSGTHGVEGFAGSAIQAALLADPAALTSGPTVVFVHAVNPFGFAKLRRVNEHNVDLNRNYLSPDEFSAKREQDPNRSGYMTLSPALNPPHAAHWADATFLPTLVGQMVRGGFDSVKRAIVSGTYHEPKGLFFGGHELEPSHQLLTEFYTSQWHVNQLSRVAFLDVHTGLGPSGYDTVQVSSPSLSVTTDILTALFPDHASISDNMAEATALSGYEDAGGFAVNGYLGLFPNAAVRLGVTQEFGTKNVVDVLVSLRKENAAMHHAPGMHLAAANELRDSFYLHWDSTWKETVVNRGATLFHQLRMNMQKAL</sequence>
<keyword evidence="3" id="KW-1185">Reference proteome</keyword>
<dbReference type="EMBL" id="JNBR01001530">
    <property type="protein sequence ID" value="OQR86085.1"/>
    <property type="molecule type" value="Genomic_DNA"/>
</dbReference>
<gene>
    <name evidence="2" type="ORF">ACHHYP_10995</name>
</gene>
<dbReference type="SUPFAM" id="SSF53187">
    <property type="entry name" value="Zn-dependent exopeptidases"/>
    <property type="match status" value="1"/>
</dbReference>
<evidence type="ECO:0000313" key="3">
    <source>
        <dbReference type="Proteomes" id="UP000243579"/>
    </source>
</evidence>
<dbReference type="AlphaFoldDB" id="A0A1V9YK52"/>
<dbReference type="OrthoDB" id="270449at2759"/>
<dbReference type="Gene3D" id="3.40.630.10">
    <property type="entry name" value="Zn peptidases"/>
    <property type="match status" value="1"/>
</dbReference>
<reference evidence="2 3" key="1">
    <citation type="journal article" date="2014" name="Genome Biol. Evol.">
        <title>The secreted proteins of Achlya hypogyna and Thraustotheca clavata identify the ancestral oomycete secretome and reveal gene acquisitions by horizontal gene transfer.</title>
        <authorList>
            <person name="Misner I."/>
            <person name="Blouin N."/>
            <person name="Leonard G."/>
            <person name="Richards T.A."/>
            <person name="Lane C.E."/>
        </authorList>
    </citation>
    <scope>NUCLEOTIDE SEQUENCE [LARGE SCALE GENOMIC DNA]</scope>
    <source>
        <strain evidence="2 3">ATCC 48635</strain>
    </source>
</reference>
<keyword evidence="1" id="KW-0732">Signal</keyword>
<name>A0A1V9YK52_ACHHY</name>
<feature type="chain" id="PRO_5013048624" description="Secreted protein" evidence="1">
    <location>
        <begin position="23"/>
        <end position="395"/>
    </location>
</feature>